<feature type="non-terminal residue" evidence="6">
    <location>
        <position position="1"/>
    </location>
</feature>
<organism evidence="6 7">
    <name type="scientific">SAR92 clade bacterium</name>
    <dbReference type="NCBI Taxonomy" id="2315479"/>
    <lineage>
        <taxon>Bacteria</taxon>
        <taxon>Pseudomonadati</taxon>
        <taxon>Pseudomonadota</taxon>
        <taxon>Gammaproteobacteria</taxon>
        <taxon>Cellvibrionales</taxon>
        <taxon>Porticoccaceae</taxon>
        <taxon>SAR92 clade</taxon>
    </lineage>
</organism>
<keyword evidence="1 4" id="KW-0378">Hydrolase</keyword>
<dbReference type="AlphaFoldDB" id="A0A520LL75"/>
<dbReference type="PANTHER" id="PTHR14226:SF29">
    <property type="entry name" value="NEUROPATHY TARGET ESTERASE SWS"/>
    <property type="match status" value="1"/>
</dbReference>
<name>A0A520LL75_9GAMM</name>
<dbReference type="InterPro" id="IPR050301">
    <property type="entry name" value="NTE"/>
</dbReference>
<dbReference type="Pfam" id="PF01734">
    <property type="entry name" value="Patatin"/>
    <property type="match status" value="1"/>
</dbReference>
<evidence type="ECO:0000313" key="7">
    <source>
        <dbReference type="Proteomes" id="UP000318148"/>
    </source>
</evidence>
<dbReference type="Proteomes" id="UP000318148">
    <property type="component" value="Unassembled WGS sequence"/>
</dbReference>
<sequence>SLSISKISKFKPSRSGIFNNDNLRGLLREFLGYSQIEDAILPLSIIATDINSGAKVVLNSGDVCDAVCASSAIPGIFAPVEISGIPLVDGGLVQNLPVDVLREMGANFCIGSDLSSSYRFSKVTNIVDVIRNSFGIMVYYKDYSQIEICDLLISMELGDFSLNDNTDKFDELVAIGYESTIRALEGFKESDTTLFGTVTRAVKGIFK</sequence>
<feature type="active site" description="Nucleophile" evidence="4">
    <location>
        <position position="1"/>
    </location>
</feature>
<dbReference type="Gene3D" id="3.40.1090.10">
    <property type="entry name" value="Cytosolic phospholipase A2 catalytic domain"/>
    <property type="match status" value="1"/>
</dbReference>
<feature type="active site" description="Proton acceptor" evidence="4">
    <location>
        <position position="89"/>
    </location>
</feature>
<proteinExistence type="predicted"/>
<comment type="caution">
    <text evidence="4">Lacks conserved residue(s) required for the propagation of feature annotation.</text>
</comment>
<keyword evidence="2 4" id="KW-0442">Lipid degradation</keyword>
<gene>
    <name evidence="6" type="ORF">EVB02_02930</name>
</gene>
<dbReference type="GO" id="GO:0016042">
    <property type="term" value="P:lipid catabolic process"/>
    <property type="evidence" value="ECO:0007669"/>
    <property type="project" value="UniProtKB-UniRule"/>
</dbReference>
<accession>A0A520LL75</accession>
<keyword evidence="3 4" id="KW-0443">Lipid metabolism</keyword>
<evidence type="ECO:0000256" key="4">
    <source>
        <dbReference type="PROSITE-ProRule" id="PRU01161"/>
    </source>
</evidence>
<reference evidence="6 7" key="1">
    <citation type="submission" date="2019-02" db="EMBL/GenBank/DDBJ databases">
        <title>Prokaryotic population dynamics and viral predation in marine succession experiment using metagenomics: the confinement effect.</title>
        <authorList>
            <person name="Haro-Moreno J.M."/>
            <person name="Rodriguez-Valera F."/>
            <person name="Lopez-Perez M."/>
        </authorList>
    </citation>
    <scope>NUCLEOTIDE SEQUENCE [LARGE SCALE GENOMIC DNA]</scope>
    <source>
        <strain evidence="6">MED-G169</strain>
    </source>
</reference>
<dbReference type="GO" id="GO:0016787">
    <property type="term" value="F:hydrolase activity"/>
    <property type="evidence" value="ECO:0007669"/>
    <property type="project" value="UniProtKB-UniRule"/>
</dbReference>
<dbReference type="PANTHER" id="PTHR14226">
    <property type="entry name" value="NEUROPATHY TARGET ESTERASE/SWISS CHEESE D.MELANOGASTER"/>
    <property type="match status" value="1"/>
</dbReference>
<protein>
    <recommendedName>
        <fullName evidence="5">PNPLA domain-containing protein</fullName>
    </recommendedName>
</protein>
<dbReference type="SUPFAM" id="SSF52151">
    <property type="entry name" value="FabD/lysophospholipase-like"/>
    <property type="match status" value="1"/>
</dbReference>
<evidence type="ECO:0000259" key="5">
    <source>
        <dbReference type="PROSITE" id="PS51635"/>
    </source>
</evidence>
<dbReference type="InterPro" id="IPR016035">
    <property type="entry name" value="Acyl_Trfase/lysoPLipase"/>
</dbReference>
<dbReference type="PROSITE" id="PS51635">
    <property type="entry name" value="PNPLA"/>
    <property type="match status" value="1"/>
</dbReference>
<evidence type="ECO:0000256" key="2">
    <source>
        <dbReference type="ARBA" id="ARBA00022963"/>
    </source>
</evidence>
<comment type="caution">
    <text evidence="6">The sequence shown here is derived from an EMBL/GenBank/DDBJ whole genome shotgun (WGS) entry which is preliminary data.</text>
</comment>
<evidence type="ECO:0000313" key="6">
    <source>
        <dbReference type="EMBL" id="RZO05997.1"/>
    </source>
</evidence>
<feature type="short sequence motif" description="DGA/G" evidence="4">
    <location>
        <begin position="89"/>
        <end position="91"/>
    </location>
</feature>
<dbReference type="InterPro" id="IPR002641">
    <property type="entry name" value="PNPLA_dom"/>
</dbReference>
<dbReference type="EMBL" id="SHBO01000033">
    <property type="protein sequence ID" value="RZO05997.1"/>
    <property type="molecule type" value="Genomic_DNA"/>
</dbReference>
<evidence type="ECO:0000256" key="1">
    <source>
        <dbReference type="ARBA" id="ARBA00022801"/>
    </source>
</evidence>
<feature type="domain" description="PNPLA" evidence="5">
    <location>
        <begin position="1"/>
        <end position="102"/>
    </location>
</feature>
<evidence type="ECO:0000256" key="3">
    <source>
        <dbReference type="ARBA" id="ARBA00023098"/>
    </source>
</evidence>